<evidence type="ECO:0000256" key="14">
    <source>
        <dbReference type="ARBA" id="ARBA00023242"/>
    </source>
</evidence>
<dbReference type="FunFam" id="2.60.40.790:FF:000008">
    <property type="entry name" value="Alpha-crystallin A chain"/>
    <property type="match status" value="1"/>
</dbReference>
<evidence type="ECO:0000256" key="9">
    <source>
        <dbReference type="ARBA" id="ARBA00022723"/>
    </source>
</evidence>
<dbReference type="GO" id="GO:0043066">
    <property type="term" value="P:negative regulation of apoptotic process"/>
    <property type="evidence" value="ECO:0007669"/>
    <property type="project" value="TreeGrafter"/>
</dbReference>
<dbReference type="PANTHER" id="PTHR45640:SF14">
    <property type="entry name" value="ALPHA-CRYSTALLIN A CHAIN"/>
    <property type="match status" value="1"/>
</dbReference>
<comment type="subcellular location">
    <subcellularLocation>
        <location evidence="3">Cytoplasm</location>
    </subcellularLocation>
    <subcellularLocation>
        <location evidence="2">Nucleus</location>
    </subcellularLocation>
</comment>
<keyword evidence="8" id="KW-0273">Eye lens protein</keyword>
<dbReference type="Gene3D" id="2.60.40.790">
    <property type="match status" value="1"/>
</dbReference>
<evidence type="ECO:0000313" key="21">
    <source>
        <dbReference type="Proteomes" id="UP000437017"/>
    </source>
</evidence>
<dbReference type="GO" id="GO:0005634">
    <property type="term" value="C:nucleus"/>
    <property type="evidence" value="ECO:0007669"/>
    <property type="project" value="UniProtKB-SubCell"/>
</dbReference>
<keyword evidence="13" id="KW-0143">Chaperone</keyword>
<evidence type="ECO:0000256" key="18">
    <source>
        <dbReference type="SAM" id="MobiDB-lite"/>
    </source>
</evidence>
<dbReference type="Proteomes" id="UP000437017">
    <property type="component" value="Unassembled WGS sequence"/>
</dbReference>
<dbReference type="PROSITE" id="PS01031">
    <property type="entry name" value="SHSP"/>
    <property type="match status" value="1"/>
</dbReference>
<evidence type="ECO:0000256" key="3">
    <source>
        <dbReference type="ARBA" id="ARBA00004496"/>
    </source>
</evidence>
<dbReference type="GO" id="GO:0005212">
    <property type="term" value="F:structural constituent of eye lens"/>
    <property type="evidence" value="ECO:0007669"/>
    <property type="project" value="UniProtKB-KW"/>
</dbReference>
<evidence type="ECO:0000259" key="19">
    <source>
        <dbReference type="PROSITE" id="PS01031"/>
    </source>
</evidence>
<dbReference type="OrthoDB" id="1431247at2759"/>
<keyword evidence="6" id="KW-0963">Cytoplasm</keyword>
<dbReference type="Pfam" id="PF00525">
    <property type="entry name" value="Crystallin"/>
    <property type="match status" value="1"/>
</dbReference>
<evidence type="ECO:0000256" key="13">
    <source>
        <dbReference type="ARBA" id="ARBA00023186"/>
    </source>
</evidence>
<comment type="similarity">
    <text evidence="16 17">Belongs to the small heat shock protein (HSP20) family.</text>
</comment>
<feature type="compositionally biased region" description="Basic and acidic residues" evidence="18">
    <location>
        <begin position="182"/>
        <end position="196"/>
    </location>
</feature>
<evidence type="ECO:0000256" key="15">
    <source>
        <dbReference type="ARBA" id="ARBA00046484"/>
    </source>
</evidence>
<evidence type="ECO:0000256" key="2">
    <source>
        <dbReference type="ARBA" id="ARBA00004123"/>
    </source>
</evidence>
<dbReference type="SUPFAM" id="SSF49764">
    <property type="entry name" value="HSP20-like chaperones"/>
    <property type="match status" value="1"/>
</dbReference>
<evidence type="ECO:0000256" key="12">
    <source>
        <dbReference type="ARBA" id="ARBA00023180"/>
    </source>
</evidence>
<evidence type="ECO:0000256" key="11">
    <source>
        <dbReference type="ARBA" id="ARBA00022990"/>
    </source>
</evidence>
<evidence type="ECO:0000256" key="17">
    <source>
        <dbReference type="RuleBase" id="RU003616"/>
    </source>
</evidence>
<dbReference type="EMBL" id="SGJD01001824">
    <property type="protein sequence ID" value="KAB0398088.1"/>
    <property type="molecule type" value="Genomic_DNA"/>
</dbReference>
<proteinExistence type="inferred from homology"/>
<evidence type="ECO:0000256" key="4">
    <source>
        <dbReference type="ARBA" id="ARBA00018827"/>
    </source>
</evidence>
<evidence type="ECO:0000256" key="8">
    <source>
        <dbReference type="ARBA" id="ARBA00022613"/>
    </source>
</evidence>
<sequence>MPPFCPAVYREGVRPSSSVRCTEAPALTPRQPRVPAESTLAMDIAIQHPWFKRALGPFYPSRLFDQFFGEGLFEYDLLPFLPAETHTDTWFQVRSDRDKFVIFLDVKHFSPEDLTVKVQEDFVEIHGKHNERQDDHGYISREFHRRYRLPSNVDQSALSCSLSADGMLTFSGPKVPSGMDAGHSERAIPVSREEKPSSAPSS</sequence>
<feature type="region of interest" description="Disordered" evidence="18">
    <location>
        <begin position="173"/>
        <end position="202"/>
    </location>
</feature>
<keyword evidence="5" id="KW-0488">Methylation</keyword>
<keyword evidence="12" id="KW-0325">Glycoprotein</keyword>
<comment type="function">
    <text evidence="1">Contributes to the transparency and refractive index of the lens. Acts as a chaperone, preventing aggregation of various proteins under a wide range of stress conditions. Required for the correct formation of lens intermediate filaments as part of a complex composed of BFSP1, BFSP2 and CRYAA.</text>
</comment>
<protein>
    <recommendedName>
        <fullName evidence="4">Alpha-crystallin A chain</fullName>
    </recommendedName>
</protein>
<dbReference type="GO" id="GO:0002088">
    <property type="term" value="P:lens development in camera-type eye"/>
    <property type="evidence" value="ECO:0007669"/>
    <property type="project" value="TreeGrafter"/>
</dbReference>
<reference evidence="20 21" key="1">
    <citation type="journal article" date="2019" name="PLoS ONE">
        <title>Genomic analyses reveal an absence of contemporary introgressive admixture between fin whales and blue whales, despite known hybrids.</title>
        <authorList>
            <person name="Westbury M.V."/>
            <person name="Petersen B."/>
            <person name="Lorenzen E.D."/>
        </authorList>
    </citation>
    <scope>NUCLEOTIDE SEQUENCE [LARGE SCALE GENOMIC DNA]</scope>
    <source>
        <strain evidence="20">FinWhale-01</strain>
    </source>
</reference>
<organism evidence="20 21">
    <name type="scientific">Balaenoptera physalus</name>
    <name type="common">Fin whale</name>
    <name type="synonym">Balaena physalus</name>
    <dbReference type="NCBI Taxonomy" id="9770"/>
    <lineage>
        <taxon>Eukaryota</taxon>
        <taxon>Metazoa</taxon>
        <taxon>Chordata</taxon>
        <taxon>Craniata</taxon>
        <taxon>Vertebrata</taxon>
        <taxon>Euteleostomi</taxon>
        <taxon>Mammalia</taxon>
        <taxon>Eutheria</taxon>
        <taxon>Laurasiatheria</taxon>
        <taxon>Artiodactyla</taxon>
        <taxon>Whippomorpha</taxon>
        <taxon>Cetacea</taxon>
        <taxon>Mysticeti</taxon>
        <taxon>Balaenopteridae</taxon>
        <taxon>Balaenoptera</taxon>
    </lineage>
</organism>
<dbReference type="InterPro" id="IPR008978">
    <property type="entry name" value="HSP20-like_chaperone"/>
</dbReference>
<dbReference type="GO" id="GO:0051082">
    <property type="term" value="F:unfolded protein binding"/>
    <property type="evidence" value="ECO:0007669"/>
    <property type="project" value="TreeGrafter"/>
</dbReference>
<dbReference type="PRINTS" id="PR00299">
    <property type="entry name" value="ACRYSTALLIN"/>
</dbReference>
<comment type="caution">
    <text evidence="20">The sequence shown here is derived from an EMBL/GenBank/DDBJ whole genome shotgun (WGS) entry which is preliminary data.</text>
</comment>
<dbReference type="GO" id="GO:0046872">
    <property type="term" value="F:metal ion binding"/>
    <property type="evidence" value="ECO:0007669"/>
    <property type="project" value="UniProtKB-KW"/>
</dbReference>
<feature type="domain" description="SHSP" evidence="19">
    <location>
        <begin position="82"/>
        <end position="191"/>
    </location>
</feature>
<keyword evidence="9" id="KW-0479">Metal-binding</keyword>
<gene>
    <name evidence="20" type="ORF">E2I00_019736</name>
</gene>
<dbReference type="GO" id="GO:0042026">
    <property type="term" value="P:protein refolding"/>
    <property type="evidence" value="ECO:0007669"/>
    <property type="project" value="TreeGrafter"/>
</dbReference>
<dbReference type="InterPro" id="IPR002068">
    <property type="entry name" value="A-crystallin/Hsp20_dom"/>
</dbReference>
<dbReference type="GO" id="GO:0005737">
    <property type="term" value="C:cytoplasm"/>
    <property type="evidence" value="ECO:0007669"/>
    <property type="project" value="UniProtKB-SubCell"/>
</dbReference>
<keyword evidence="10" id="KW-0862">Zinc</keyword>
<dbReference type="InterPro" id="IPR001436">
    <property type="entry name" value="Alpha-crystallin/sHSP_animal"/>
</dbReference>
<evidence type="ECO:0000313" key="20">
    <source>
        <dbReference type="EMBL" id="KAB0398088.1"/>
    </source>
</evidence>
<evidence type="ECO:0000256" key="6">
    <source>
        <dbReference type="ARBA" id="ARBA00022490"/>
    </source>
</evidence>
<keyword evidence="21" id="KW-1185">Reference proteome</keyword>
<evidence type="ECO:0000256" key="7">
    <source>
        <dbReference type="ARBA" id="ARBA00022553"/>
    </source>
</evidence>
<keyword evidence="11" id="KW-0007">Acetylation</keyword>
<accession>A0A643CDP1</accession>
<evidence type="ECO:0000256" key="1">
    <source>
        <dbReference type="ARBA" id="ARBA00003785"/>
    </source>
</evidence>
<dbReference type="PANTHER" id="PTHR45640">
    <property type="entry name" value="HEAT SHOCK PROTEIN HSP-12.2-RELATED"/>
    <property type="match status" value="1"/>
</dbReference>
<evidence type="ECO:0000256" key="5">
    <source>
        <dbReference type="ARBA" id="ARBA00022481"/>
    </source>
</evidence>
<evidence type="ECO:0000256" key="10">
    <source>
        <dbReference type="ARBA" id="ARBA00022833"/>
    </source>
</evidence>
<name>A0A643CDP1_BALPH</name>
<dbReference type="InterPro" id="IPR003090">
    <property type="entry name" value="Alpha-crystallin_N"/>
</dbReference>
<dbReference type="AlphaFoldDB" id="A0A643CDP1"/>
<comment type="subunit">
    <text evidence="15">Heteromer composed of three CRYAA and one CRYAB subunits. Inter-subunit bridging via zinc ions enhances stability, which is crucial as there is no protein turn over in the lens. Can also form homodimers and homotetramers (dimers of dimers) which serve as the building blocks of homooligomers. Within homooligomers, the zinc-binding motif is created from residues of 3 different molecules. His-100 and Glu-102 from one molecule are ligands of the zinc ion, and His-107 and His-154 residues from additional molecules complete the site with tetrahedral coordination geometry. Part of a complex required for lens intermediate filament formation composed of BFSP1, BFSP2 and CRYAA.</text>
</comment>
<dbReference type="GO" id="GO:0009408">
    <property type="term" value="P:response to heat"/>
    <property type="evidence" value="ECO:0007669"/>
    <property type="project" value="TreeGrafter"/>
</dbReference>
<keyword evidence="14" id="KW-0539">Nucleus</keyword>
<keyword evidence="7" id="KW-0597">Phosphoprotein</keyword>
<dbReference type="Pfam" id="PF00011">
    <property type="entry name" value="HSP20"/>
    <property type="match status" value="1"/>
</dbReference>
<evidence type="ECO:0000256" key="16">
    <source>
        <dbReference type="PROSITE-ProRule" id="PRU00285"/>
    </source>
</evidence>